<proteinExistence type="predicted"/>
<dbReference type="EMBL" id="BPLR01000714">
    <property type="protein sequence ID" value="GIY96900.1"/>
    <property type="molecule type" value="Genomic_DNA"/>
</dbReference>
<gene>
    <name evidence="1" type="primary">Wcon_00664</name>
    <name evidence="1" type="ORF">CEXT_40932</name>
</gene>
<accession>A0AAV4XSI3</accession>
<protein>
    <submittedName>
        <fullName evidence="1">Uncharacterized protein</fullName>
    </submittedName>
</protein>
<evidence type="ECO:0000313" key="1">
    <source>
        <dbReference type="EMBL" id="GIY96900.1"/>
    </source>
</evidence>
<reference evidence="1 2" key="1">
    <citation type="submission" date="2021-06" db="EMBL/GenBank/DDBJ databases">
        <title>Caerostris extrusa draft genome.</title>
        <authorList>
            <person name="Kono N."/>
            <person name="Arakawa K."/>
        </authorList>
    </citation>
    <scope>NUCLEOTIDE SEQUENCE [LARGE SCALE GENOMIC DNA]</scope>
</reference>
<organism evidence="1 2">
    <name type="scientific">Caerostris extrusa</name>
    <name type="common">Bark spider</name>
    <name type="synonym">Caerostris bankana</name>
    <dbReference type="NCBI Taxonomy" id="172846"/>
    <lineage>
        <taxon>Eukaryota</taxon>
        <taxon>Metazoa</taxon>
        <taxon>Ecdysozoa</taxon>
        <taxon>Arthropoda</taxon>
        <taxon>Chelicerata</taxon>
        <taxon>Arachnida</taxon>
        <taxon>Araneae</taxon>
        <taxon>Araneomorphae</taxon>
        <taxon>Entelegynae</taxon>
        <taxon>Araneoidea</taxon>
        <taxon>Araneidae</taxon>
        <taxon>Caerostris</taxon>
    </lineage>
</organism>
<comment type="caution">
    <text evidence="1">The sequence shown here is derived from an EMBL/GenBank/DDBJ whole genome shotgun (WGS) entry which is preliminary data.</text>
</comment>
<sequence length="386" mass="46229">MEEKIDFHLMPCLEQRALRTAAVFLWNQDDIRPLTTGFSFRSFIDDYSMKMWRTNIEDKELDIVKRYRLACVYCLREDIQSLWESLPQKDQNLFYNEEDANKVGQQTLIVLWTYIIKGEERKLNNLIKADENDFTLNQYAFKFAALNGNKIATKYFFQRLTFKEREKCLLRIAQNVAYKRTTGTVMYCFRTEFHRRCFSDVLGYLLNQLNGEQQRQIFQNHAYHILSCFQDWPWQDLFLQTAEHMWNFLSVDYHYSILLNRLIENRDKCGYKYQEIFGKYWLQSPSTFKDYMINRQCSSSGFLFDLFKFEDIENIKLVLRDASAFDKERLISSSTGVRMCHKFIIRGSMAFAPVIYSRVHVIKRSCSETEARIRRVPEIHLQNRAN</sequence>
<dbReference type="AlphaFoldDB" id="A0AAV4XSI3"/>
<dbReference type="Proteomes" id="UP001054945">
    <property type="component" value="Unassembled WGS sequence"/>
</dbReference>
<evidence type="ECO:0000313" key="2">
    <source>
        <dbReference type="Proteomes" id="UP001054945"/>
    </source>
</evidence>
<name>A0AAV4XSI3_CAEEX</name>
<keyword evidence="2" id="KW-1185">Reference proteome</keyword>